<dbReference type="GO" id="GO:0001666">
    <property type="term" value="P:response to hypoxia"/>
    <property type="evidence" value="ECO:0007669"/>
    <property type="project" value="TreeGrafter"/>
</dbReference>
<dbReference type="InterPro" id="IPR045034">
    <property type="entry name" value="O-acyltransferase_WSD1-like"/>
</dbReference>
<evidence type="ECO:0000256" key="8">
    <source>
        <dbReference type="ARBA" id="ARBA00023098"/>
    </source>
</evidence>
<evidence type="ECO:0000256" key="9">
    <source>
        <dbReference type="ARBA" id="ARBA00023315"/>
    </source>
</evidence>
<keyword evidence="5 11" id="KW-0444">Lipid biosynthesis</keyword>
<proteinExistence type="inferred from homology"/>
<dbReference type="EC" id="2.3.1.20" evidence="4 11"/>
<dbReference type="OrthoDB" id="9810950at2"/>
<dbReference type="GO" id="GO:0005886">
    <property type="term" value="C:plasma membrane"/>
    <property type="evidence" value="ECO:0007669"/>
    <property type="project" value="TreeGrafter"/>
</dbReference>
<sequence>MSRPGRRRVGVLDLPWILMEARHPMHVAGVLVCRLPADASASFVPDLVRTMKRTAPSEPFDRRLHRRGLGRVWPWWESVAQVELDEHVRIDALDRPGTDRELAALVSQFHGEPLALTRPPWQLRFVTGLDERRFAIYAKFHHALVDGVGATRILLSALSADPMDRGRPPFWAPEAGDGHAASRGGERPRVGHLLGAARSAGRELLGAGTAAYRAPRTILNPAIGARRQVTTMTVDIARLRRVAGAIGGTINDVYLTACSSALRRYLDDAGALPHSPVVAAVPVSVRAPDGDRAGNAITFAFVPLPTDVEGAANRAAATIAATTIAKADLATVPRPAMAAYTVLTMAPVIAAQVLGLGARARPMFNLAVSNVPGPSDTQFYNGVELLGIHPVSLLQAGQALNVTALSCGGRLHITFTASPDALAGTHRLAHYVTDALDELEDAHEGPDTPARPAR</sequence>
<dbReference type="InterPro" id="IPR009721">
    <property type="entry name" value="O-acyltransferase_WSD1_C"/>
</dbReference>
<dbReference type="Pfam" id="PF03007">
    <property type="entry name" value="WS_DGAT_cat"/>
    <property type="match status" value="1"/>
</dbReference>
<evidence type="ECO:0000256" key="4">
    <source>
        <dbReference type="ARBA" id="ARBA00013244"/>
    </source>
</evidence>
<accession>A0A1M5KIK2</accession>
<evidence type="ECO:0000256" key="3">
    <source>
        <dbReference type="ARBA" id="ARBA00009587"/>
    </source>
</evidence>
<dbReference type="SUPFAM" id="SSF52777">
    <property type="entry name" value="CoA-dependent acyltransferases"/>
    <property type="match status" value="2"/>
</dbReference>
<organism evidence="14 15">
    <name type="scientific">Jatrophihabitans endophyticus</name>
    <dbReference type="NCBI Taxonomy" id="1206085"/>
    <lineage>
        <taxon>Bacteria</taxon>
        <taxon>Bacillati</taxon>
        <taxon>Actinomycetota</taxon>
        <taxon>Actinomycetes</taxon>
        <taxon>Jatrophihabitantales</taxon>
        <taxon>Jatrophihabitantaceae</taxon>
        <taxon>Jatrophihabitans</taxon>
    </lineage>
</organism>
<evidence type="ECO:0000256" key="10">
    <source>
        <dbReference type="ARBA" id="ARBA00048109"/>
    </source>
</evidence>
<comment type="similarity">
    <text evidence="3 11">Belongs to the long-chain O-acyltransferase family.</text>
</comment>
<comment type="catalytic activity">
    <reaction evidence="10 11">
        <text>an acyl-CoA + a 1,2-diacyl-sn-glycerol = a triacyl-sn-glycerol + CoA</text>
        <dbReference type="Rhea" id="RHEA:10868"/>
        <dbReference type="ChEBI" id="CHEBI:17815"/>
        <dbReference type="ChEBI" id="CHEBI:57287"/>
        <dbReference type="ChEBI" id="CHEBI:58342"/>
        <dbReference type="ChEBI" id="CHEBI:64615"/>
        <dbReference type="EC" id="2.3.1.20"/>
    </reaction>
</comment>
<dbReference type="NCBIfam" id="TIGR02946">
    <property type="entry name" value="acyl_WS_DGAT"/>
    <property type="match status" value="1"/>
</dbReference>
<dbReference type="GO" id="GO:0071731">
    <property type="term" value="P:response to nitric oxide"/>
    <property type="evidence" value="ECO:0007669"/>
    <property type="project" value="TreeGrafter"/>
</dbReference>
<evidence type="ECO:0000256" key="7">
    <source>
        <dbReference type="ARBA" id="ARBA00022798"/>
    </source>
</evidence>
<evidence type="ECO:0000259" key="12">
    <source>
        <dbReference type="Pfam" id="PF03007"/>
    </source>
</evidence>
<dbReference type="PANTHER" id="PTHR31650:SF1">
    <property type="entry name" value="WAX ESTER SYNTHASE_DIACYLGLYCEROL ACYLTRANSFERASE 4-RELATED"/>
    <property type="match status" value="1"/>
</dbReference>
<dbReference type="GO" id="GO:0004144">
    <property type="term" value="F:diacylglycerol O-acyltransferase activity"/>
    <property type="evidence" value="ECO:0007669"/>
    <property type="project" value="UniProtKB-EC"/>
</dbReference>
<dbReference type="UniPathway" id="UPA00282"/>
<comment type="pathway">
    <text evidence="2">Lipid metabolism.</text>
</comment>
<dbReference type="Gene3D" id="3.30.559.30">
    <property type="entry name" value="Nonribosomal peptide synthetase, condensation domain"/>
    <property type="match status" value="1"/>
</dbReference>
<keyword evidence="15" id="KW-1185">Reference proteome</keyword>
<name>A0A1M5KIK2_9ACTN</name>
<comment type="pathway">
    <text evidence="1 11">Glycerolipid metabolism; triacylglycerol biosynthesis.</text>
</comment>
<evidence type="ECO:0000256" key="11">
    <source>
        <dbReference type="RuleBase" id="RU361241"/>
    </source>
</evidence>
<dbReference type="AlphaFoldDB" id="A0A1M5KIK2"/>
<dbReference type="GO" id="GO:0006071">
    <property type="term" value="P:glycerol metabolic process"/>
    <property type="evidence" value="ECO:0007669"/>
    <property type="project" value="UniProtKB-KW"/>
</dbReference>
<dbReference type="PANTHER" id="PTHR31650">
    <property type="entry name" value="O-ACYLTRANSFERASE (WSD1-LIKE) FAMILY PROTEIN"/>
    <property type="match status" value="1"/>
</dbReference>
<evidence type="ECO:0000259" key="13">
    <source>
        <dbReference type="Pfam" id="PF06974"/>
    </source>
</evidence>
<feature type="domain" description="O-acyltransferase WSD1-like N-terminal" evidence="12">
    <location>
        <begin position="20"/>
        <end position="254"/>
    </location>
</feature>
<gene>
    <name evidence="14" type="ORF">SAMN05443575_2168</name>
</gene>
<keyword evidence="9 11" id="KW-0012">Acyltransferase</keyword>
<keyword evidence="8 11" id="KW-0443">Lipid metabolism</keyword>
<dbReference type="InterPro" id="IPR014292">
    <property type="entry name" value="Acyl_transf_WS/DGAT"/>
</dbReference>
<protein>
    <recommendedName>
        <fullName evidence="4 11">Diacylglycerol O-acyltransferase</fullName>
        <ecNumber evidence="4 11">2.3.1.20</ecNumber>
    </recommendedName>
</protein>
<keyword evidence="6 11" id="KW-0808">Transferase</keyword>
<dbReference type="GO" id="GO:0019432">
    <property type="term" value="P:triglyceride biosynthetic process"/>
    <property type="evidence" value="ECO:0007669"/>
    <property type="project" value="UniProtKB-UniPathway"/>
</dbReference>
<dbReference type="InterPro" id="IPR004255">
    <property type="entry name" value="O-acyltransferase_WSD1_N"/>
</dbReference>
<dbReference type="InterPro" id="IPR023213">
    <property type="entry name" value="CAT-like_dom_sf"/>
</dbReference>
<evidence type="ECO:0000313" key="15">
    <source>
        <dbReference type="Proteomes" id="UP000186132"/>
    </source>
</evidence>
<dbReference type="EMBL" id="FQVU01000003">
    <property type="protein sequence ID" value="SHG52581.1"/>
    <property type="molecule type" value="Genomic_DNA"/>
</dbReference>
<feature type="domain" description="O-acyltransferase WSD1 C-terminal" evidence="13">
    <location>
        <begin position="294"/>
        <end position="439"/>
    </location>
</feature>
<keyword evidence="7 11" id="KW-0319">Glycerol metabolism</keyword>
<evidence type="ECO:0000256" key="6">
    <source>
        <dbReference type="ARBA" id="ARBA00022679"/>
    </source>
</evidence>
<dbReference type="GO" id="GO:0051701">
    <property type="term" value="P:biological process involved in interaction with host"/>
    <property type="evidence" value="ECO:0007669"/>
    <property type="project" value="TreeGrafter"/>
</dbReference>
<dbReference type="Pfam" id="PF06974">
    <property type="entry name" value="WS_DGAT_C"/>
    <property type="match status" value="1"/>
</dbReference>
<dbReference type="Gene3D" id="3.30.559.10">
    <property type="entry name" value="Chloramphenicol acetyltransferase-like domain"/>
    <property type="match status" value="1"/>
</dbReference>
<reference evidence="14 15" key="1">
    <citation type="submission" date="2016-11" db="EMBL/GenBank/DDBJ databases">
        <authorList>
            <person name="Jaros S."/>
            <person name="Januszkiewicz K."/>
            <person name="Wedrychowicz H."/>
        </authorList>
    </citation>
    <scope>NUCLEOTIDE SEQUENCE [LARGE SCALE GENOMIC DNA]</scope>
    <source>
        <strain evidence="14 15">DSM 45627</strain>
    </source>
</reference>
<dbReference type="RefSeq" id="WP_084180957.1">
    <property type="nucleotide sequence ID" value="NZ_FQVU01000003.1"/>
</dbReference>
<dbReference type="STRING" id="1206085.SAMN05443575_2168"/>
<dbReference type="Proteomes" id="UP000186132">
    <property type="component" value="Unassembled WGS sequence"/>
</dbReference>
<evidence type="ECO:0000256" key="1">
    <source>
        <dbReference type="ARBA" id="ARBA00004771"/>
    </source>
</evidence>
<evidence type="ECO:0000313" key="14">
    <source>
        <dbReference type="EMBL" id="SHG52581.1"/>
    </source>
</evidence>
<evidence type="ECO:0000256" key="2">
    <source>
        <dbReference type="ARBA" id="ARBA00005189"/>
    </source>
</evidence>
<evidence type="ECO:0000256" key="5">
    <source>
        <dbReference type="ARBA" id="ARBA00022516"/>
    </source>
</evidence>